<dbReference type="InterPro" id="IPR014464">
    <property type="entry name" value="CvfB_fam"/>
</dbReference>
<dbReference type="PANTHER" id="PTHR37296:SF1">
    <property type="entry name" value="CONSERVED VIRULENCE FACTOR B"/>
    <property type="match status" value="1"/>
</dbReference>
<dbReference type="KEGG" id="rher:EHE19_010945"/>
<comment type="similarity">
    <text evidence="1">Belongs to the CvfB family.</text>
</comment>
<dbReference type="AlphaFoldDB" id="A0A4U7JI81"/>
<dbReference type="Pfam" id="PF13509">
    <property type="entry name" value="S1_2"/>
    <property type="match status" value="2"/>
</dbReference>
<protein>
    <submittedName>
        <fullName evidence="2">S1 RNA-binding domain-containing protein</fullName>
    </submittedName>
</protein>
<reference evidence="2 3" key="1">
    <citation type="submission" date="2020-09" db="EMBL/GenBank/DDBJ databases">
        <title>Characterization and genome sequencing of Ruminiclostridium sp. nov. MA18.</title>
        <authorList>
            <person name="Rettenmaier R."/>
            <person name="Kowollik M.-L."/>
            <person name="Liebl W."/>
            <person name="Zverlov V."/>
        </authorList>
    </citation>
    <scope>NUCLEOTIDE SEQUENCE [LARGE SCALE GENOMIC DNA]</scope>
    <source>
        <strain evidence="2 3">MA18</strain>
    </source>
</reference>
<dbReference type="EMBL" id="CP061336">
    <property type="protein sequence ID" value="QNU65448.1"/>
    <property type="molecule type" value="Genomic_DNA"/>
</dbReference>
<evidence type="ECO:0000256" key="1">
    <source>
        <dbReference type="PIRNR" id="PIRNR012524"/>
    </source>
</evidence>
<dbReference type="Proteomes" id="UP000306409">
    <property type="component" value="Chromosome"/>
</dbReference>
<evidence type="ECO:0000313" key="2">
    <source>
        <dbReference type="EMBL" id="QNU65448.1"/>
    </source>
</evidence>
<gene>
    <name evidence="2" type="ORF">EHE19_010945</name>
</gene>
<keyword evidence="3" id="KW-1185">Reference proteome</keyword>
<dbReference type="Gene3D" id="2.40.50.140">
    <property type="entry name" value="Nucleic acid-binding proteins"/>
    <property type="match status" value="2"/>
</dbReference>
<dbReference type="SUPFAM" id="SSF50249">
    <property type="entry name" value="Nucleic acid-binding proteins"/>
    <property type="match status" value="1"/>
</dbReference>
<accession>A0A4U7JI81</accession>
<dbReference type="GO" id="GO:0003676">
    <property type="term" value="F:nucleic acid binding"/>
    <property type="evidence" value="ECO:0007669"/>
    <property type="project" value="InterPro"/>
</dbReference>
<dbReference type="PIRSF" id="PIRSF012524">
    <property type="entry name" value="YitL_S1"/>
    <property type="match status" value="1"/>
</dbReference>
<dbReference type="InterPro" id="IPR039566">
    <property type="entry name" value="CvfB_S1_st"/>
</dbReference>
<evidence type="ECO:0000313" key="3">
    <source>
        <dbReference type="Proteomes" id="UP000306409"/>
    </source>
</evidence>
<dbReference type="Pfam" id="PF17783">
    <property type="entry name" value="WHD_CvfB"/>
    <property type="match status" value="1"/>
</dbReference>
<name>A0A4U7JI81_9FIRM</name>
<dbReference type="RefSeq" id="WP_137695903.1">
    <property type="nucleotide sequence ID" value="NZ_CP061336.1"/>
</dbReference>
<dbReference type="OrthoDB" id="9801597at2"/>
<dbReference type="InterPro" id="IPR048587">
    <property type="entry name" value="CvfB_S1_3rd"/>
</dbReference>
<dbReference type="InterPro" id="IPR012340">
    <property type="entry name" value="NA-bd_OB-fold"/>
</dbReference>
<dbReference type="SMART" id="SM00316">
    <property type="entry name" value="S1"/>
    <property type="match status" value="2"/>
</dbReference>
<proteinExistence type="inferred from homology"/>
<dbReference type="InterPro" id="IPR040764">
    <property type="entry name" value="CvfB_WH"/>
</dbReference>
<dbReference type="PANTHER" id="PTHR37296">
    <property type="entry name" value="CONSERVED VIRULENCE FACTOR B"/>
    <property type="match status" value="1"/>
</dbReference>
<dbReference type="Gene3D" id="1.10.10.10">
    <property type="entry name" value="Winged helix-like DNA-binding domain superfamily/Winged helix DNA-binding domain"/>
    <property type="match status" value="1"/>
</dbReference>
<sequence length="279" mass="31890">MVELGKTQCLEVLRKTQIGVYLNKKNCSDREDILLPKSQVPEGTEVGDELEVFVYKDSEDRLIATVRKPKLELGELAVLKVVENTNIGSFLDWGLEKDLFLPFKEQTTEVIEGNDYLVGLYIDKSDRLSATMKVYDFLEFRSPYKEKDRVRGMIYEISKELGAFVAVDNKYQGLIPNKELYGSYAVGENVEVRVKRVRQDGKLELSLRNEAYNEIEGDARKIMDRLESYGGKLLLNDKSSPESIKAEFKISKAAFKRAVGRLLKEGAIEITDEGIQRRW</sequence>
<dbReference type="PROSITE" id="PS50126">
    <property type="entry name" value="S1"/>
    <property type="match status" value="1"/>
</dbReference>
<dbReference type="InterPro" id="IPR036388">
    <property type="entry name" value="WH-like_DNA-bd_sf"/>
</dbReference>
<organism evidence="2 3">
    <name type="scientific">Ruminiclostridium herbifermentans</name>
    <dbReference type="NCBI Taxonomy" id="2488810"/>
    <lineage>
        <taxon>Bacteria</taxon>
        <taxon>Bacillati</taxon>
        <taxon>Bacillota</taxon>
        <taxon>Clostridia</taxon>
        <taxon>Eubacteriales</taxon>
        <taxon>Oscillospiraceae</taxon>
        <taxon>Ruminiclostridium</taxon>
    </lineage>
</organism>
<dbReference type="Pfam" id="PF21543">
    <property type="entry name" value="CvfB_2nd"/>
    <property type="match status" value="1"/>
</dbReference>
<dbReference type="InterPro" id="IPR003029">
    <property type="entry name" value="S1_domain"/>
</dbReference>